<proteinExistence type="predicted"/>
<dbReference type="AlphaFoldDB" id="A0A1F8F9F7"/>
<dbReference type="Proteomes" id="UP000178908">
    <property type="component" value="Unassembled WGS sequence"/>
</dbReference>
<evidence type="ECO:0000313" key="1">
    <source>
        <dbReference type="EMBL" id="OGN09792.1"/>
    </source>
</evidence>
<name>A0A1F8F9F7_9BACT</name>
<sequence length="248" mass="29588">MHYVTILVIRTCMVQYLENYKKNIAIDMRKKGMSYSEIENRIHVPKSTLSFWLKKIKLTEDQEKKLNKKKFEALKKGSKKKIARTLQTIKEIKIASAKDIKEITKKELWLMGIMLYWRERFLSGNESDLRKGVKFTSSDPYLIKFFLKWLQNIGRIDKEEIVFDIFINKGQQRVIGETIGYWSDVTDFPEDKFNKIYYLKSKPKRKRGGRKTAGNIRFGLLRIRVKASSMLARQMYGWVRGIIRYYWD</sequence>
<organism evidence="1 2">
    <name type="scientific">Candidatus Yanofskybacteria bacterium RIFCSPHIGHO2_02_FULL_39_10</name>
    <dbReference type="NCBI Taxonomy" id="1802674"/>
    <lineage>
        <taxon>Bacteria</taxon>
        <taxon>Candidatus Yanofskyibacteriota</taxon>
    </lineage>
</organism>
<dbReference type="EMBL" id="MGJO01000012">
    <property type="protein sequence ID" value="OGN09792.1"/>
    <property type="molecule type" value="Genomic_DNA"/>
</dbReference>
<evidence type="ECO:0000313" key="2">
    <source>
        <dbReference type="Proteomes" id="UP000178908"/>
    </source>
</evidence>
<accession>A0A1F8F9F7</accession>
<gene>
    <name evidence="1" type="ORF">A3C61_00090</name>
</gene>
<protein>
    <submittedName>
        <fullName evidence="1">Uncharacterized protein</fullName>
    </submittedName>
</protein>
<reference evidence="1 2" key="1">
    <citation type="journal article" date="2016" name="Nat. Commun.">
        <title>Thousands of microbial genomes shed light on interconnected biogeochemical processes in an aquifer system.</title>
        <authorList>
            <person name="Anantharaman K."/>
            <person name="Brown C.T."/>
            <person name="Hug L.A."/>
            <person name="Sharon I."/>
            <person name="Castelle C.J."/>
            <person name="Probst A.J."/>
            <person name="Thomas B.C."/>
            <person name="Singh A."/>
            <person name="Wilkins M.J."/>
            <person name="Karaoz U."/>
            <person name="Brodie E.L."/>
            <person name="Williams K.H."/>
            <person name="Hubbard S.S."/>
            <person name="Banfield J.F."/>
        </authorList>
    </citation>
    <scope>NUCLEOTIDE SEQUENCE [LARGE SCALE GENOMIC DNA]</scope>
</reference>
<comment type="caution">
    <text evidence="1">The sequence shown here is derived from an EMBL/GenBank/DDBJ whole genome shotgun (WGS) entry which is preliminary data.</text>
</comment>